<evidence type="ECO:0000256" key="4">
    <source>
        <dbReference type="ARBA" id="ARBA00022840"/>
    </source>
</evidence>
<dbReference type="InterPro" id="IPR008921">
    <property type="entry name" value="DNA_pol3_clamp-load_cplx_C"/>
</dbReference>
<dbReference type="GO" id="GO:0005524">
    <property type="term" value="F:ATP binding"/>
    <property type="evidence" value="ECO:0007669"/>
    <property type="project" value="UniProtKB-KW"/>
</dbReference>
<sequence>MSSASQPVECPLCFKNFSAVHVQSHVQTCQGTPNNNDTEMPPKRRKMIKVDSGTTKKNPSKSPWKGFKSIKKNTVQEPSQERECVVDVCTPFPLIPTERPPSLPLTESKPSAMEIFLAQSKPLAEVARPKSLEDYVGQTEVLGKETALNKLLNRNTIPSMIFWGPPGCGKTTLAHIIASRSKEKSETRFVKMSATSSGKADVQAMIKIASNEQRMFKRKTILFIDEIHRFNKLQQDTFLPHVENGTIVLLGATTENPSFALNSALLSRCRVIVLHKLEACHIRSLLELSITRYIPFCSTVHESSGNANGSLSDNGTDKLHVASSALDALSNYCDGDARIALNGLQVSIQSLITSDKKLCAPMLTADHVKSCLQRSHVLYDRTGDEHYAMMSALHKSVRGCDENAGLYWLTRMMLGGEDPKVIARRLIRMASEDIGLADPNALNIAVSTYHGCQYVGMPECDVILAECVVYLSRAAKSVKVYKALDAAKSCIRNHEGPLPSVPLHLRNPSTKLMRNLDYGKGYRYDAAKGEQQYLPEEMAHINFFDL</sequence>
<evidence type="ECO:0000259" key="5">
    <source>
        <dbReference type="SMART" id="SM00382"/>
    </source>
</evidence>
<dbReference type="GO" id="GO:0017116">
    <property type="term" value="F:single-stranded DNA helicase activity"/>
    <property type="evidence" value="ECO:0007669"/>
    <property type="project" value="TreeGrafter"/>
</dbReference>
<evidence type="ECO:0000256" key="2">
    <source>
        <dbReference type="ARBA" id="ARBA00022705"/>
    </source>
</evidence>
<dbReference type="PANTHER" id="PTHR13779">
    <property type="entry name" value="WERNER HELICASE-INTERACTING PROTEIN 1 FAMILY MEMBER"/>
    <property type="match status" value="1"/>
</dbReference>
<proteinExistence type="evidence at transcript level"/>
<dbReference type="Pfam" id="PF12002">
    <property type="entry name" value="MgsA_C"/>
    <property type="match status" value="1"/>
</dbReference>
<name>A0A6F9DRB3_9ASCI</name>
<dbReference type="InterPro" id="IPR032423">
    <property type="entry name" value="AAA_assoc_2"/>
</dbReference>
<organism evidence="6">
    <name type="scientific">Phallusia mammillata</name>
    <dbReference type="NCBI Taxonomy" id="59560"/>
    <lineage>
        <taxon>Eukaryota</taxon>
        <taxon>Metazoa</taxon>
        <taxon>Chordata</taxon>
        <taxon>Tunicata</taxon>
        <taxon>Ascidiacea</taxon>
        <taxon>Phlebobranchia</taxon>
        <taxon>Ascidiidae</taxon>
        <taxon>Phallusia</taxon>
    </lineage>
</organism>
<accession>A0A6F9DRB3</accession>
<dbReference type="PANTHER" id="PTHR13779:SF7">
    <property type="entry name" value="ATPASE WRNIP1"/>
    <property type="match status" value="1"/>
</dbReference>
<dbReference type="GO" id="GO:0003677">
    <property type="term" value="F:DNA binding"/>
    <property type="evidence" value="ECO:0007669"/>
    <property type="project" value="InterPro"/>
</dbReference>
<dbReference type="InterPro" id="IPR021886">
    <property type="entry name" value="MgsA_C"/>
</dbReference>
<dbReference type="CDD" id="cd00009">
    <property type="entry name" value="AAA"/>
    <property type="match status" value="1"/>
</dbReference>
<dbReference type="InterPro" id="IPR003959">
    <property type="entry name" value="ATPase_AAA_core"/>
</dbReference>
<dbReference type="AlphaFoldDB" id="A0A6F9DRB3"/>
<dbReference type="InterPro" id="IPR003593">
    <property type="entry name" value="AAA+_ATPase"/>
</dbReference>
<dbReference type="GO" id="GO:0005634">
    <property type="term" value="C:nucleus"/>
    <property type="evidence" value="ECO:0007669"/>
    <property type="project" value="TreeGrafter"/>
</dbReference>
<dbReference type="Pfam" id="PF16193">
    <property type="entry name" value="AAA_assoc_2"/>
    <property type="match status" value="1"/>
</dbReference>
<keyword evidence="2" id="KW-0235">DNA replication</keyword>
<dbReference type="InterPro" id="IPR051314">
    <property type="entry name" value="AAA_ATPase_RarA/MGS1/WRNIP1"/>
</dbReference>
<dbReference type="SMART" id="SM00382">
    <property type="entry name" value="AAA"/>
    <property type="match status" value="1"/>
</dbReference>
<comment type="similarity">
    <text evidence="1">Belongs to the AAA ATPase family. RarA/MGS1/WRNIP1 subfamily.</text>
</comment>
<dbReference type="EMBL" id="LR789676">
    <property type="protein sequence ID" value="CAB3265538.1"/>
    <property type="molecule type" value="mRNA"/>
</dbReference>
<evidence type="ECO:0000256" key="3">
    <source>
        <dbReference type="ARBA" id="ARBA00022741"/>
    </source>
</evidence>
<dbReference type="InterPro" id="IPR027417">
    <property type="entry name" value="P-loop_NTPase"/>
</dbReference>
<dbReference type="FunFam" id="3.40.50.300:FF:000137">
    <property type="entry name" value="Replication-associated recombination protein A"/>
    <property type="match status" value="1"/>
</dbReference>
<keyword evidence="3" id="KW-0547">Nucleotide-binding</keyword>
<dbReference type="GO" id="GO:0000731">
    <property type="term" value="P:DNA synthesis involved in DNA repair"/>
    <property type="evidence" value="ECO:0007669"/>
    <property type="project" value="TreeGrafter"/>
</dbReference>
<dbReference type="Gene3D" id="3.40.50.300">
    <property type="entry name" value="P-loop containing nucleotide triphosphate hydrolases"/>
    <property type="match status" value="1"/>
</dbReference>
<keyword evidence="4" id="KW-0067">ATP-binding</keyword>
<feature type="domain" description="AAA+ ATPase" evidence="5">
    <location>
        <begin position="156"/>
        <end position="277"/>
    </location>
</feature>
<dbReference type="GO" id="GO:0016887">
    <property type="term" value="F:ATP hydrolysis activity"/>
    <property type="evidence" value="ECO:0007669"/>
    <property type="project" value="InterPro"/>
</dbReference>
<protein>
    <submittedName>
        <fullName evidence="6">Replication factor C subunit 5</fullName>
    </submittedName>
</protein>
<dbReference type="SUPFAM" id="SSF52540">
    <property type="entry name" value="P-loop containing nucleoside triphosphate hydrolases"/>
    <property type="match status" value="1"/>
</dbReference>
<dbReference type="Gene3D" id="1.20.272.10">
    <property type="match status" value="1"/>
</dbReference>
<dbReference type="GO" id="GO:0006261">
    <property type="term" value="P:DNA-templated DNA replication"/>
    <property type="evidence" value="ECO:0007669"/>
    <property type="project" value="TreeGrafter"/>
</dbReference>
<dbReference type="Gene3D" id="1.10.3710.10">
    <property type="entry name" value="DNA polymerase III clamp loader subunits, C-terminal domain"/>
    <property type="match status" value="1"/>
</dbReference>
<dbReference type="GO" id="GO:0008047">
    <property type="term" value="F:enzyme activator activity"/>
    <property type="evidence" value="ECO:0007669"/>
    <property type="project" value="TreeGrafter"/>
</dbReference>
<gene>
    <name evidence="6" type="primary">Rfc5-001</name>
</gene>
<dbReference type="FunFam" id="1.20.272.10:FF:000001">
    <property type="entry name" value="Putative AAA family ATPase"/>
    <property type="match status" value="1"/>
</dbReference>
<evidence type="ECO:0000256" key="1">
    <source>
        <dbReference type="ARBA" id="ARBA00008959"/>
    </source>
</evidence>
<dbReference type="Gene3D" id="1.10.8.60">
    <property type="match status" value="1"/>
</dbReference>
<evidence type="ECO:0000313" key="6">
    <source>
        <dbReference type="EMBL" id="CAB3265538.1"/>
    </source>
</evidence>
<dbReference type="SUPFAM" id="SSF48019">
    <property type="entry name" value="post-AAA+ oligomerization domain-like"/>
    <property type="match status" value="1"/>
</dbReference>
<dbReference type="CDD" id="cd18139">
    <property type="entry name" value="HLD_clamp_RarA"/>
    <property type="match status" value="1"/>
</dbReference>
<dbReference type="Pfam" id="PF00004">
    <property type="entry name" value="AAA"/>
    <property type="match status" value="1"/>
</dbReference>
<reference evidence="6" key="1">
    <citation type="submission" date="2020-04" db="EMBL/GenBank/DDBJ databases">
        <authorList>
            <person name="Neveu A P."/>
        </authorList>
    </citation>
    <scope>NUCLEOTIDE SEQUENCE</scope>
    <source>
        <tissue evidence="6">Whole embryo</tissue>
    </source>
</reference>